<name>A0ABW8L464_9GAMM</name>
<gene>
    <name evidence="1" type="ORF">ACI2JU_19035</name>
</gene>
<dbReference type="EMBL" id="JBJDOT010000033">
    <property type="protein sequence ID" value="MFK3865945.1"/>
    <property type="molecule type" value="Genomic_DNA"/>
</dbReference>
<keyword evidence="2" id="KW-1185">Reference proteome</keyword>
<dbReference type="RefSeq" id="WP_404676208.1">
    <property type="nucleotide sequence ID" value="NZ_JBJDOT010000033.1"/>
</dbReference>
<proteinExistence type="predicted"/>
<evidence type="ECO:0000313" key="2">
    <source>
        <dbReference type="Proteomes" id="UP001620262"/>
    </source>
</evidence>
<protein>
    <submittedName>
        <fullName evidence="1">Uncharacterized protein</fullName>
    </submittedName>
</protein>
<evidence type="ECO:0000313" key="1">
    <source>
        <dbReference type="EMBL" id="MFK3865945.1"/>
    </source>
</evidence>
<dbReference type="Proteomes" id="UP001620262">
    <property type="component" value="Unassembled WGS sequence"/>
</dbReference>
<organism evidence="1 2">
    <name type="scientific">Pseudoalteromonas rhizosphaerae</name>
    <dbReference type="NCBI Taxonomy" id="2518973"/>
    <lineage>
        <taxon>Bacteria</taxon>
        <taxon>Pseudomonadati</taxon>
        <taxon>Pseudomonadota</taxon>
        <taxon>Gammaproteobacteria</taxon>
        <taxon>Alteromonadales</taxon>
        <taxon>Pseudoalteromonadaceae</taxon>
        <taxon>Pseudoalteromonas</taxon>
    </lineage>
</organism>
<comment type="caution">
    <text evidence="1">The sequence shown here is derived from an EMBL/GenBank/DDBJ whole genome shotgun (WGS) entry which is preliminary data.</text>
</comment>
<reference evidence="1 2" key="1">
    <citation type="submission" date="2024-11" db="EMBL/GenBank/DDBJ databases">
        <title>The Natural Products Discovery Center: Release of the First 8490 Sequenced Strains for Exploring Actinobacteria Biosynthetic Diversity.</title>
        <authorList>
            <person name="Kalkreuter E."/>
            <person name="Kautsar S.A."/>
            <person name="Yang D."/>
            <person name="Bader C.D."/>
            <person name="Teijaro C.N."/>
            <person name="Fluegel L."/>
            <person name="Davis C.M."/>
            <person name="Simpson J.R."/>
            <person name="Lauterbach L."/>
            <person name="Steele A.D."/>
            <person name="Gui C."/>
            <person name="Meng S."/>
            <person name="Li G."/>
            <person name="Viehrig K."/>
            <person name="Ye F."/>
            <person name="Su P."/>
            <person name="Kiefer A.F."/>
            <person name="Nichols A."/>
            <person name="Cepeda A.J."/>
            <person name="Yan W."/>
            <person name="Fan B."/>
            <person name="Jiang Y."/>
            <person name="Adhikari A."/>
            <person name="Zheng C.-J."/>
            <person name="Schuster L."/>
            <person name="Cowan T.M."/>
            <person name="Smanski M.J."/>
            <person name="Chevrette M.G."/>
            <person name="De Carvalho L.P.S."/>
            <person name="Shen B."/>
        </authorList>
    </citation>
    <scope>NUCLEOTIDE SEQUENCE [LARGE SCALE GENOMIC DNA]</scope>
    <source>
        <strain evidence="1 2">NPDC078403</strain>
    </source>
</reference>
<sequence length="259" mass="29033">MMALINVILDRSIEKSLQVVFTTHRETVISLSEKLNIRHLLSTPTKTLCFNDTTPDAINRLTGVQHKPIELFVEDDLSSAIITKVASQLRGKRLVSIQRFGAASNCFTAAAGLLFSKQDISNTLFVLDGDVYKTQEEKIQRLNKVITGTDDLSENYKAQAINVIKQYELPIGSKPETYLHGIICNIGKSDNEEFQEIIDAANDIIVADESHKYINEIIERLGLERKVGLSKIIDLVATTEEWNEYIAEIKAWISDKIGP</sequence>
<accession>A0ABW8L464</accession>